<comment type="similarity">
    <text evidence="2">Belongs to the NrfD family.</text>
</comment>
<comment type="subcellular location">
    <subcellularLocation>
        <location evidence="1">Cell membrane</location>
        <topology evidence="1">Multi-pass membrane protein</topology>
    </subcellularLocation>
</comment>
<dbReference type="GO" id="GO:0005886">
    <property type="term" value="C:plasma membrane"/>
    <property type="evidence" value="ECO:0007669"/>
    <property type="project" value="UniProtKB-SubCell"/>
</dbReference>
<evidence type="ECO:0000256" key="5">
    <source>
        <dbReference type="ARBA" id="ARBA00022989"/>
    </source>
</evidence>
<keyword evidence="5 7" id="KW-1133">Transmembrane helix</keyword>
<reference evidence="8" key="1">
    <citation type="submission" date="2020-07" db="EMBL/GenBank/DDBJ databases">
        <title>Huge and variable diversity of episymbiotic CPR bacteria and DPANN archaea in groundwater ecosystems.</title>
        <authorList>
            <person name="He C.Y."/>
            <person name="Keren R."/>
            <person name="Whittaker M."/>
            <person name="Farag I.F."/>
            <person name="Doudna J."/>
            <person name="Cate J.H.D."/>
            <person name="Banfield J.F."/>
        </authorList>
    </citation>
    <scope>NUCLEOTIDE SEQUENCE</scope>
    <source>
        <strain evidence="8">NC_groundwater_717_Ag_S-0.2um_59_8</strain>
    </source>
</reference>
<name>A0A932M0H6_UNCTE</name>
<feature type="transmembrane region" description="Helical" evidence="7">
    <location>
        <begin position="32"/>
        <end position="52"/>
    </location>
</feature>
<gene>
    <name evidence="8" type="primary">nrfD</name>
    <name evidence="8" type="ORF">HYY65_02515</name>
</gene>
<feature type="non-terminal residue" evidence="8">
    <location>
        <position position="1"/>
    </location>
</feature>
<organism evidence="8 9">
    <name type="scientific">Tectimicrobiota bacterium</name>
    <dbReference type="NCBI Taxonomy" id="2528274"/>
    <lineage>
        <taxon>Bacteria</taxon>
        <taxon>Pseudomonadati</taxon>
        <taxon>Nitrospinota/Tectimicrobiota group</taxon>
        <taxon>Candidatus Tectimicrobiota</taxon>
    </lineage>
</organism>
<dbReference type="InterPro" id="IPR005614">
    <property type="entry name" value="NrfD-like"/>
</dbReference>
<accession>A0A932M0H6</accession>
<evidence type="ECO:0000256" key="6">
    <source>
        <dbReference type="ARBA" id="ARBA00023136"/>
    </source>
</evidence>
<evidence type="ECO:0000313" key="8">
    <source>
        <dbReference type="EMBL" id="MBI3013946.1"/>
    </source>
</evidence>
<keyword evidence="6 7" id="KW-0472">Membrane</keyword>
<dbReference type="PANTHER" id="PTHR43044">
    <property type="match status" value="1"/>
</dbReference>
<evidence type="ECO:0000256" key="3">
    <source>
        <dbReference type="ARBA" id="ARBA00022475"/>
    </source>
</evidence>
<dbReference type="EMBL" id="JACPSX010000043">
    <property type="protein sequence ID" value="MBI3013946.1"/>
    <property type="molecule type" value="Genomic_DNA"/>
</dbReference>
<keyword evidence="3" id="KW-1003">Cell membrane</keyword>
<feature type="transmembrane region" description="Helical" evidence="7">
    <location>
        <begin position="180"/>
        <end position="201"/>
    </location>
</feature>
<proteinExistence type="inferred from homology"/>
<evidence type="ECO:0000256" key="1">
    <source>
        <dbReference type="ARBA" id="ARBA00004651"/>
    </source>
</evidence>
<evidence type="ECO:0000256" key="7">
    <source>
        <dbReference type="SAM" id="Phobius"/>
    </source>
</evidence>
<feature type="transmembrane region" description="Helical" evidence="7">
    <location>
        <begin position="114"/>
        <end position="132"/>
    </location>
</feature>
<feature type="transmembrane region" description="Helical" evidence="7">
    <location>
        <begin position="73"/>
        <end position="94"/>
    </location>
</feature>
<dbReference type="AlphaFoldDB" id="A0A932M0H6"/>
<sequence>VIPIAISVHTVVSWVFAMTIQPMWHSTIFGPYFVAGAIFSGIAALIIAMAIIRRAYHLEEYLKPIHFNNLGTLLLVMSLLWFYFTFAEYLTTFYGGEPTEMTVFNAKIKGPYAPYFWTMVMTDFVIPFAILCNRKTRTIAGTVVASASVTVGMWLERFTIVVPTLVNPRIPFPRGTYFPTWIEVSLTAAAFAMFILLYMVFTKFFPIVSVWEMEEGREVGVAETTARVRTYLPGKAEA</sequence>
<comment type="caution">
    <text evidence="8">The sequence shown here is derived from an EMBL/GenBank/DDBJ whole genome shotgun (WGS) entry which is preliminary data.</text>
</comment>
<protein>
    <submittedName>
        <fullName evidence="8">Polysulfide reductase NrfD</fullName>
    </submittedName>
</protein>
<evidence type="ECO:0000256" key="2">
    <source>
        <dbReference type="ARBA" id="ARBA00008929"/>
    </source>
</evidence>
<dbReference type="PANTHER" id="PTHR43044:SF2">
    <property type="entry name" value="POLYSULPHIDE REDUCTASE NRFD"/>
    <property type="match status" value="1"/>
</dbReference>
<dbReference type="Pfam" id="PF03916">
    <property type="entry name" value="NrfD"/>
    <property type="match status" value="1"/>
</dbReference>
<keyword evidence="4 7" id="KW-0812">Transmembrane</keyword>
<evidence type="ECO:0000256" key="4">
    <source>
        <dbReference type="ARBA" id="ARBA00022692"/>
    </source>
</evidence>
<dbReference type="Proteomes" id="UP000741360">
    <property type="component" value="Unassembled WGS sequence"/>
</dbReference>
<evidence type="ECO:0000313" key="9">
    <source>
        <dbReference type="Proteomes" id="UP000741360"/>
    </source>
</evidence>
<feature type="transmembrane region" description="Helical" evidence="7">
    <location>
        <begin position="139"/>
        <end position="160"/>
    </location>
</feature>